<evidence type="ECO:0000313" key="2">
    <source>
        <dbReference type="EMBL" id="CAF1450798.1"/>
    </source>
</evidence>
<dbReference type="EMBL" id="CAJNOJ010000445">
    <property type="protein sequence ID" value="CAF1450798.1"/>
    <property type="molecule type" value="Genomic_DNA"/>
</dbReference>
<keyword evidence="3" id="KW-1185">Reference proteome</keyword>
<dbReference type="SUPFAM" id="SSF101898">
    <property type="entry name" value="NHL repeat"/>
    <property type="match status" value="1"/>
</dbReference>
<comment type="caution">
    <text evidence="1">The sequence shown here is derived from an EMBL/GenBank/DDBJ whole genome shotgun (WGS) entry which is preliminary data.</text>
</comment>
<reference evidence="1" key="1">
    <citation type="submission" date="2021-02" db="EMBL/GenBank/DDBJ databases">
        <authorList>
            <person name="Nowell W R."/>
        </authorList>
    </citation>
    <scope>NUCLEOTIDE SEQUENCE</scope>
</reference>
<evidence type="ECO:0000313" key="1">
    <source>
        <dbReference type="EMBL" id="CAF1151152.1"/>
    </source>
</evidence>
<dbReference type="EMBL" id="CAJNOR010001486">
    <property type="protein sequence ID" value="CAF1151152.1"/>
    <property type="molecule type" value="Genomic_DNA"/>
</dbReference>
<name>A0A814SQZ8_ADIRI</name>
<evidence type="ECO:0000313" key="3">
    <source>
        <dbReference type="Proteomes" id="UP000663828"/>
    </source>
</evidence>
<dbReference type="Proteomes" id="UP000663828">
    <property type="component" value="Unassembled WGS sequence"/>
</dbReference>
<sequence length="145" mass="15380">MDSTGKQGSANLQLSNTSSIFIDHYGNFCVADGDNDRIQKFSTKSTNSGVTITGSSRIMKYPVGGVINVSTFATLLGFVNSIPSNLVLDVCNSVYAVESLNGSILKISSSNSTGEQIASNLISPNDFALDPYGNLYIVGRDVNRV</sequence>
<protein>
    <submittedName>
        <fullName evidence="1">Uncharacterized protein</fullName>
    </submittedName>
</protein>
<dbReference type="AlphaFoldDB" id="A0A814SQZ8"/>
<dbReference type="InterPro" id="IPR011042">
    <property type="entry name" value="6-blade_b-propeller_TolB-like"/>
</dbReference>
<gene>
    <name evidence="2" type="ORF">EDS130_LOCUS39504</name>
    <name evidence="1" type="ORF">XAT740_LOCUS20957</name>
</gene>
<dbReference type="Proteomes" id="UP000663852">
    <property type="component" value="Unassembled WGS sequence"/>
</dbReference>
<proteinExistence type="predicted"/>
<dbReference type="Gene3D" id="2.120.10.30">
    <property type="entry name" value="TolB, C-terminal domain"/>
    <property type="match status" value="1"/>
</dbReference>
<organism evidence="1 3">
    <name type="scientific">Adineta ricciae</name>
    <name type="common">Rotifer</name>
    <dbReference type="NCBI Taxonomy" id="249248"/>
    <lineage>
        <taxon>Eukaryota</taxon>
        <taxon>Metazoa</taxon>
        <taxon>Spiralia</taxon>
        <taxon>Gnathifera</taxon>
        <taxon>Rotifera</taxon>
        <taxon>Eurotatoria</taxon>
        <taxon>Bdelloidea</taxon>
        <taxon>Adinetida</taxon>
        <taxon>Adinetidae</taxon>
        <taxon>Adineta</taxon>
    </lineage>
</organism>
<accession>A0A814SQZ8</accession>